<evidence type="ECO:0000256" key="1">
    <source>
        <dbReference type="SAM" id="Phobius"/>
    </source>
</evidence>
<comment type="caution">
    <text evidence="2">The sequence shown here is derived from an EMBL/GenBank/DDBJ whole genome shotgun (WGS) entry which is preliminary data.</text>
</comment>
<evidence type="ECO:0000313" key="3">
    <source>
        <dbReference type="Proteomes" id="UP000185568"/>
    </source>
</evidence>
<keyword evidence="1" id="KW-0472">Membrane</keyword>
<proteinExistence type="predicted"/>
<dbReference type="EMBL" id="MSDU01000023">
    <property type="protein sequence ID" value="OLN22142.1"/>
    <property type="molecule type" value="Genomic_DNA"/>
</dbReference>
<organism evidence="2 3">
    <name type="scientific">Domibacillus antri</name>
    <dbReference type="NCBI Taxonomy" id="1714264"/>
    <lineage>
        <taxon>Bacteria</taxon>
        <taxon>Bacillati</taxon>
        <taxon>Bacillota</taxon>
        <taxon>Bacilli</taxon>
        <taxon>Bacillales</taxon>
        <taxon>Bacillaceae</taxon>
        <taxon>Domibacillus</taxon>
    </lineage>
</organism>
<dbReference type="AlphaFoldDB" id="A0A1Q8Q4B6"/>
<dbReference type="RefSeq" id="WP_075398830.1">
    <property type="nucleotide sequence ID" value="NZ_MSDU01000023.1"/>
</dbReference>
<name>A0A1Q8Q4B6_9BACI</name>
<dbReference type="OrthoDB" id="2382365at2"/>
<gene>
    <name evidence="2" type="ORF">BTO30_11245</name>
</gene>
<protein>
    <submittedName>
        <fullName evidence="2">Uncharacterized protein</fullName>
    </submittedName>
</protein>
<keyword evidence="1" id="KW-1133">Transmembrane helix</keyword>
<accession>A0A1Q8Q4B6</accession>
<keyword evidence="1" id="KW-0812">Transmembrane</keyword>
<reference evidence="2 3" key="1">
    <citation type="submission" date="2016-12" db="EMBL/GenBank/DDBJ databases">
        <title>Domibacillus antri genome sequencing.</title>
        <authorList>
            <person name="Verma A."/>
            <person name="Krishnamurthi S."/>
        </authorList>
    </citation>
    <scope>NUCLEOTIDE SEQUENCE [LARGE SCALE GENOMIC DNA]</scope>
    <source>
        <strain evidence="2 3">XD80</strain>
    </source>
</reference>
<sequence>MKEKKKVEQDKQVLHVIQREIDIITALLLLTGQYTIFGIFVEPGSFSLSVGGPITGTSRIVSKSGDKTVDLTIDAIDILLAILLISDKVNINGIFISPRGFSLSIGGPLFGGAKPEPDLPHAEKIFNEFNKIL</sequence>
<keyword evidence="3" id="KW-1185">Reference proteome</keyword>
<dbReference type="Proteomes" id="UP000185568">
    <property type="component" value="Unassembled WGS sequence"/>
</dbReference>
<evidence type="ECO:0000313" key="2">
    <source>
        <dbReference type="EMBL" id="OLN22142.1"/>
    </source>
</evidence>
<feature type="transmembrane region" description="Helical" evidence="1">
    <location>
        <begin position="21"/>
        <end position="41"/>
    </location>
</feature>